<sequence length="155" mass="18059">MRISVSKRKQPYAEGEIKEVDKEESKLSKLVKHSTPKQDAETVEDKLNHAKKSTSAKDELTNDALAKIMRNRYKQDDILDRLEKIHCCEKCPKQFKVYDSFNDDPEKLQGEDNMELIDELTFRQYYWSEESSKVMCPGCKPPKILSQKINATEEN</sequence>
<evidence type="ECO:0000313" key="2">
    <source>
        <dbReference type="EMBL" id="CAI2383192.1"/>
    </source>
</evidence>
<gene>
    <name evidence="2" type="ORF">ECRASSUSDP1_LOCUS24685</name>
</gene>
<accession>A0AAD1Y5C1</accession>
<name>A0AAD1Y5C1_EUPCR</name>
<feature type="compositionally biased region" description="Basic residues" evidence="1">
    <location>
        <begin position="1"/>
        <end position="10"/>
    </location>
</feature>
<dbReference type="AlphaFoldDB" id="A0AAD1Y5C1"/>
<keyword evidence="3" id="KW-1185">Reference proteome</keyword>
<reference evidence="2" key="1">
    <citation type="submission" date="2023-07" db="EMBL/GenBank/DDBJ databases">
        <authorList>
            <consortium name="AG Swart"/>
            <person name="Singh M."/>
            <person name="Singh A."/>
            <person name="Seah K."/>
            <person name="Emmerich C."/>
        </authorList>
    </citation>
    <scope>NUCLEOTIDE SEQUENCE</scope>
    <source>
        <strain evidence="2">DP1</strain>
    </source>
</reference>
<feature type="compositionally biased region" description="Basic and acidic residues" evidence="1">
    <location>
        <begin position="15"/>
        <end position="27"/>
    </location>
</feature>
<feature type="compositionally biased region" description="Basic and acidic residues" evidence="1">
    <location>
        <begin position="36"/>
        <end position="48"/>
    </location>
</feature>
<feature type="region of interest" description="Disordered" evidence="1">
    <location>
        <begin position="1"/>
        <end position="58"/>
    </location>
</feature>
<comment type="caution">
    <text evidence="2">The sequence shown here is derived from an EMBL/GenBank/DDBJ whole genome shotgun (WGS) entry which is preliminary data.</text>
</comment>
<organism evidence="2 3">
    <name type="scientific">Euplotes crassus</name>
    <dbReference type="NCBI Taxonomy" id="5936"/>
    <lineage>
        <taxon>Eukaryota</taxon>
        <taxon>Sar</taxon>
        <taxon>Alveolata</taxon>
        <taxon>Ciliophora</taxon>
        <taxon>Intramacronucleata</taxon>
        <taxon>Spirotrichea</taxon>
        <taxon>Hypotrichia</taxon>
        <taxon>Euplotida</taxon>
        <taxon>Euplotidae</taxon>
        <taxon>Moneuplotes</taxon>
    </lineage>
</organism>
<proteinExistence type="predicted"/>
<dbReference type="EMBL" id="CAMPGE010025437">
    <property type="protein sequence ID" value="CAI2383192.1"/>
    <property type="molecule type" value="Genomic_DNA"/>
</dbReference>
<evidence type="ECO:0000313" key="3">
    <source>
        <dbReference type="Proteomes" id="UP001295684"/>
    </source>
</evidence>
<evidence type="ECO:0000256" key="1">
    <source>
        <dbReference type="SAM" id="MobiDB-lite"/>
    </source>
</evidence>
<protein>
    <submittedName>
        <fullName evidence="2">Uncharacterized protein</fullName>
    </submittedName>
</protein>
<dbReference type="Proteomes" id="UP001295684">
    <property type="component" value="Unassembled WGS sequence"/>
</dbReference>